<dbReference type="GO" id="GO:0005634">
    <property type="term" value="C:nucleus"/>
    <property type="evidence" value="ECO:0007669"/>
    <property type="project" value="UniProtKB-ARBA"/>
</dbReference>
<dbReference type="SMART" id="SM00582">
    <property type="entry name" value="RPR"/>
    <property type="match status" value="1"/>
</dbReference>
<dbReference type="SUPFAM" id="SSF48464">
    <property type="entry name" value="ENTH/VHS domain"/>
    <property type="match status" value="1"/>
</dbReference>
<dbReference type="Gene3D" id="1.25.40.90">
    <property type="match status" value="1"/>
</dbReference>
<feature type="domain" description="CID" evidence="5">
    <location>
        <begin position="106"/>
        <end position="238"/>
    </location>
</feature>
<evidence type="ECO:0000256" key="3">
    <source>
        <dbReference type="SAM" id="MobiDB-lite"/>
    </source>
</evidence>
<name>A0AAD8SAB5_LOLMU</name>
<feature type="signal peptide" evidence="4">
    <location>
        <begin position="1"/>
        <end position="19"/>
    </location>
</feature>
<dbReference type="GO" id="GO:0000993">
    <property type="term" value="F:RNA polymerase II complex binding"/>
    <property type="evidence" value="ECO:0007669"/>
    <property type="project" value="TreeGrafter"/>
</dbReference>
<evidence type="ECO:0000256" key="1">
    <source>
        <dbReference type="ARBA" id="ARBA00022664"/>
    </source>
</evidence>
<feature type="region of interest" description="Disordered" evidence="3">
    <location>
        <begin position="604"/>
        <end position="669"/>
    </location>
</feature>
<protein>
    <recommendedName>
        <fullName evidence="5">CID domain-containing protein</fullName>
    </recommendedName>
</protein>
<feature type="region of interest" description="Disordered" evidence="3">
    <location>
        <begin position="240"/>
        <end position="262"/>
    </location>
</feature>
<organism evidence="6 7">
    <name type="scientific">Lolium multiflorum</name>
    <name type="common">Italian ryegrass</name>
    <name type="synonym">Lolium perenne subsp. multiflorum</name>
    <dbReference type="NCBI Taxonomy" id="4521"/>
    <lineage>
        <taxon>Eukaryota</taxon>
        <taxon>Viridiplantae</taxon>
        <taxon>Streptophyta</taxon>
        <taxon>Embryophyta</taxon>
        <taxon>Tracheophyta</taxon>
        <taxon>Spermatophyta</taxon>
        <taxon>Magnoliopsida</taxon>
        <taxon>Liliopsida</taxon>
        <taxon>Poales</taxon>
        <taxon>Poaceae</taxon>
        <taxon>BOP clade</taxon>
        <taxon>Pooideae</taxon>
        <taxon>Poodae</taxon>
        <taxon>Poeae</taxon>
        <taxon>Poeae Chloroplast Group 2 (Poeae type)</taxon>
        <taxon>Loliodinae</taxon>
        <taxon>Loliinae</taxon>
        <taxon>Lolium</taxon>
    </lineage>
</organism>
<dbReference type="PANTHER" id="PTHR12460">
    <property type="entry name" value="CYCLIN-DEPENDENT KINASE INHIBITOR-RELATED PROTEIN"/>
    <property type="match status" value="1"/>
</dbReference>
<proteinExistence type="predicted"/>
<keyword evidence="1" id="KW-0507">mRNA processing</keyword>
<dbReference type="InterPro" id="IPR008942">
    <property type="entry name" value="ENTH_VHS"/>
</dbReference>
<feature type="compositionally biased region" description="Polar residues" evidence="3">
    <location>
        <begin position="533"/>
        <end position="554"/>
    </location>
</feature>
<evidence type="ECO:0000313" key="6">
    <source>
        <dbReference type="EMBL" id="KAK1647325.1"/>
    </source>
</evidence>
<evidence type="ECO:0000259" key="5">
    <source>
        <dbReference type="PROSITE" id="PS51391"/>
    </source>
</evidence>
<dbReference type="PROSITE" id="PS51391">
    <property type="entry name" value="CID"/>
    <property type="match status" value="1"/>
</dbReference>
<dbReference type="CDD" id="cd16981">
    <property type="entry name" value="CID_RPRD_like"/>
    <property type="match status" value="1"/>
</dbReference>
<feature type="compositionally biased region" description="Polar residues" evidence="3">
    <location>
        <begin position="240"/>
        <end position="257"/>
    </location>
</feature>
<feature type="region of interest" description="Disordered" evidence="3">
    <location>
        <begin position="484"/>
        <end position="514"/>
    </location>
</feature>
<dbReference type="FunFam" id="1.25.40.90:FF:000018">
    <property type="entry name" value="ENTH/VHS family protein isoform 1"/>
    <property type="match status" value="1"/>
</dbReference>
<sequence length="669" mass="71854">MRERSVTTSIIILFPALTATTTEKERRKGENTRKTYPKTRGNPLSRVPSAPFPTLLLAGGEFKLRIQELANRGFSGSARERPGLGGAFVMAGTKADAKAETSGGGGGSFSEKGLVEKLNKLNSSAASIQTLSHWCVFHRKRARRIVDTWEKQFNNATKDKKVSLLYLSNDILQNSKRKGGEFVNEFWRVLPGSLKDVYGNGGEHGKKVVARLIGIWEERKVFGTRIESLKVEILGENPPTLDNNGNCSNPSPNTTSDLKAARKDSSTLIKELTLGGMPENVAAAYQSLVDQYFDEDTALNNCKTTANVLEKMDKDVDNACIHGIPQASSLITDLEEQEAILKKCIEQLESVDMARINLINQLKVALNEQEAKSELLRTQLQVARAEAEHVMQLRKRLDGATITNGAGSSSSPPIIMFPSEETTAMISSQFQTVQPATSLPSMTSATDDDPKITAAAMADKLASLSSREQVLSSILSSLAAEQAASLNGGPPSGELSAEPPGFERPKRPRLEQEAGDMGAPPFFAQISQMQQQMGAAPTSLGSTQAPVQANQAPGSLSFAPPPLQPMVPPLMQQFSQNTGGPGGMFGMIPFGMMAGSLPPPLPMLPAGFAMPSGPPPPPPQPPVQNQQQQQQQSPQAPQQSPTSAGFFPTSGTGFFPPVQVQQSPSVQRQ</sequence>
<feature type="compositionally biased region" description="Pro residues" evidence="3">
    <location>
        <begin position="612"/>
        <end position="622"/>
    </location>
</feature>
<feature type="region of interest" description="Disordered" evidence="3">
    <location>
        <begin position="21"/>
        <end position="47"/>
    </location>
</feature>
<feature type="chain" id="PRO_5042119849" description="CID domain-containing protein" evidence="4">
    <location>
        <begin position="20"/>
        <end position="669"/>
    </location>
</feature>
<dbReference type="EMBL" id="JAUUTY010000004">
    <property type="protein sequence ID" value="KAK1647325.1"/>
    <property type="molecule type" value="Genomic_DNA"/>
</dbReference>
<reference evidence="6" key="1">
    <citation type="submission" date="2023-07" db="EMBL/GenBank/DDBJ databases">
        <title>A chromosome-level genome assembly of Lolium multiflorum.</title>
        <authorList>
            <person name="Chen Y."/>
            <person name="Copetti D."/>
            <person name="Kolliker R."/>
            <person name="Studer B."/>
        </authorList>
    </citation>
    <scope>NUCLEOTIDE SEQUENCE</scope>
    <source>
        <strain evidence="6">02402/16</strain>
        <tissue evidence="6">Leaf</tissue>
    </source>
</reference>
<feature type="coiled-coil region" evidence="2">
    <location>
        <begin position="331"/>
        <end position="388"/>
    </location>
</feature>
<feature type="compositionally biased region" description="Basic and acidic residues" evidence="3">
    <location>
        <begin position="22"/>
        <end position="33"/>
    </location>
</feature>
<feature type="compositionally biased region" description="Basic and acidic residues" evidence="3">
    <location>
        <begin position="501"/>
        <end position="512"/>
    </location>
</feature>
<feature type="region of interest" description="Disordered" evidence="3">
    <location>
        <begin position="533"/>
        <end position="558"/>
    </location>
</feature>
<feature type="compositionally biased region" description="Low complexity" evidence="3">
    <location>
        <begin position="623"/>
        <end position="669"/>
    </location>
</feature>
<dbReference type="Proteomes" id="UP001231189">
    <property type="component" value="Unassembled WGS sequence"/>
</dbReference>
<dbReference type="GO" id="GO:0031124">
    <property type="term" value="P:mRNA 3'-end processing"/>
    <property type="evidence" value="ECO:0007669"/>
    <property type="project" value="TreeGrafter"/>
</dbReference>
<dbReference type="AlphaFoldDB" id="A0AAD8SAB5"/>
<gene>
    <name evidence="6" type="ORF">QYE76_065130</name>
</gene>
<evidence type="ECO:0000256" key="4">
    <source>
        <dbReference type="SAM" id="SignalP"/>
    </source>
</evidence>
<comment type="caution">
    <text evidence="6">The sequence shown here is derived from an EMBL/GenBank/DDBJ whole genome shotgun (WGS) entry which is preliminary data.</text>
</comment>
<keyword evidence="2" id="KW-0175">Coiled coil</keyword>
<evidence type="ECO:0000256" key="2">
    <source>
        <dbReference type="SAM" id="Coils"/>
    </source>
</evidence>
<dbReference type="Pfam" id="PF04818">
    <property type="entry name" value="CID"/>
    <property type="match status" value="1"/>
</dbReference>
<accession>A0AAD8SAB5</accession>
<dbReference type="PANTHER" id="PTHR12460:SF37">
    <property type="entry name" value="EXPRESSED PROTEIN"/>
    <property type="match status" value="1"/>
</dbReference>
<dbReference type="InterPro" id="IPR006569">
    <property type="entry name" value="CID_dom"/>
</dbReference>
<evidence type="ECO:0000313" key="7">
    <source>
        <dbReference type="Proteomes" id="UP001231189"/>
    </source>
</evidence>
<keyword evidence="7" id="KW-1185">Reference proteome</keyword>
<keyword evidence="4" id="KW-0732">Signal</keyword>